<dbReference type="Proteomes" id="UP000821865">
    <property type="component" value="Chromosome 5"/>
</dbReference>
<name>A0ACB8CSX9_DERSI</name>
<gene>
    <name evidence="1" type="ORF">HPB49_018835</name>
</gene>
<organism evidence="1 2">
    <name type="scientific">Dermacentor silvarum</name>
    <name type="common">Tick</name>
    <dbReference type="NCBI Taxonomy" id="543639"/>
    <lineage>
        <taxon>Eukaryota</taxon>
        <taxon>Metazoa</taxon>
        <taxon>Ecdysozoa</taxon>
        <taxon>Arthropoda</taxon>
        <taxon>Chelicerata</taxon>
        <taxon>Arachnida</taxon>
        <taxon>Acari</taxon>
        <taxon>Parasitiformes</taxon>
        <taxon>Ixodida</taxon>
        <taxon>Ixodoidea</taxon>
        <taxon>Ixodidae</taxon>
        <taxon>Rhipicephalinae</taxon>
        <taxon>Dermacentor</taxon>
    </lineage>
</organism>
<evidence type="ECO:0000313" key="1">
    <source>
        <dbReference type="EMBL" id="KAH7950033.1"/>
    </source>
</evidence>
<evidence type="ECO:0000313" key="2">
    <source>
        <dbReference type="Proteomes" id="UP000821865"/>
    </source>
</evidence>
<protein>
    <submittedName>
        <fullName evidence="1">Uncharacterized protein</fullName>
    </submittedName>
</protein>
<accession>A0ACB8CSX9</accession>
<dbReference type="EMBL" id="CM023474">
    <property type="protein sequence ID" value="KAH7950033.1"/>
    <property type="molecule type" value="Genomic_DNA"/>
</dbReference>
<proteinExistence type="predicted"/>
<sequence length="109" mass="12284">MTMMQKQTTLGDGADDVDGNDVGASSYETAAEDPDGRRQNGEKINGQEERSSDFEKLEKRLPSALIIGVKKAGTRALLEFLRLHPDVRATGPETHFFDRHYNKGIEWYR</sequence>
<comment type="caution">
    <text evidence="1">The sequence shown here is derived from an EMBL/GenBank/DDBJ whole genome shotgun (WGS) entry which is preliminary data.</text>
</comment>
<keyword evidence="2" id="KW-1185">Reference proteome</keyword>
<reference evidence="1" key="1">
    <citation type="submission" date="2020-05" db="EMBL/GenBank/DDBJ databases">
        <title>Large-scale comparative analyses of tick genomes elucidate their genetic diversity and vector capacities.</title>
        <authorList>
            <person name="Jia N."/>
            <person name="Wang J."/>
            <person name="Shi W."/>
            <person name="Du L."/>
            <person name="Sun Y."/>
            <person name="Zhan W."/>
            <person name="Jiang J."/>
            <person name="Wang Q."/>
            <person name="Zhang B."/>
            <person name="Ji P."/>
            <person name="Sakyi L.B."/>
            <person name="Cui X."/>
            <person name="Yuan T."/>
            <person name="Jiang B."/>
            <person name="Yang W."/>
            <person name="Lam T.T.-Y."/>
            <person name="Chang Q."/>
            <person name="Ding S."/>
            <person name="Wang X."/>
            <person name="Zhu J."/>
            <person name="Ruan X."/>
            <person name="Zhao L."/>
            <person name="Wei J."/>
            <person name="Que T."/>
            <person name="Du C."/>
            <person name="Cheng J."/>
            <person name="Dai P."/>
            <person name="Han X."/>
            <person name="Huang E."/>
            <person name="Gao Y."/>
            <person name="Liu J."/>
            <person name="Shao H."/>
            <person name="Ye R."/>
            <person name="Li L."/>
            <person name="Wei W."/>
            <person name="Wang X."/>
            <person name="Wang C."/>
            <person name="Yang T."/>
            <person name="Huo Q."/>
            <person name="Li W."/>
            <person name="Guo W."/>
            <person name="Chen H."/>
            <person name="Zhou L."/>
            <person name="Ni X."/>
            <person name="Tian J."/>
            <person name="Zhou Y."/>
            <person name="Sheng Y."/>
            <person name="Liu T."/>
            <person name="Pan Y."/>
            <person name="Xia L."/>
            <person name="Li J."/>
            <person name="Zhao F."/>
            <person name="Cao W."/>
        </authorList>
    </citation>
    <scope>NUCLEOTIDE SEQUENCE</scope>
    <source>
        <strain evidence="1">Dsil-2018</strain>
    </source>
</reference>